<organism evidence="1 2">
    <name type="scientific">Staphylococcus phage vB_SscM-1</name>
    <dbReference type="NCBI Taxonomy" id="1868844"/>
    <lineage>
        <taxon>Viruses</taxon>
        <taxon>Duplodnaviria</taxon>
        <taxon>Heunggongvirae</taxon>
        <taxon>Uroviricota</taxon>
        <taxon>Caudoviricetes</taxon>
        <taxon>Herelleviridae</taxon>
        <taxon>Twortvirinae</taxon>
        <taxon>Sciuriunavirus</taxon>
        <taxon>Sciuriunavirus SscM1</taxon>
    </lineage>
</organism>
<proteinExistence type="predicted"/>
<keyword evidence="2" id="KW-1185">Reference proteome</keyword>
<sequence length="139" mass="16084">MNSKNIREKMQKKKAQEEDARQAITNGFMHNIHKLMMDFSKKVDSNQIEIKDTNDLYKLYVIFSQMSQLDNNGNEGGGALPQLSSTQQQVFEDIIDNSEIDSEEAKVDLQKISEMTEDEITQMILEKEQIMNEENSQTF</sequence>
<accession>A0A1X9I9M4</accession>
<reference evidence="2" key="1">
    <citation type="submission" date="2016-04" db="EMBL/GenBank/DDBJ databases">
        <authorList>
            <person name="Gasior T."/>
        </authorList>
    </citation>
    <scope>NUCLEOTIDE SEQUENCE [LARGE SCALE GENOMIC DNA]</scope>
</reference>
<evidence type="ECO:0000313" key="1">
    <source>
        <dbReference type="EMBL" id="ANT44743.1"/>
    </source>
</evidence>
<dbReference type="Proteomes" id="UP000224459">
    <property type="component" value="Segment"/>
</dbReference>
<gene>
    <name evidence="1" type="ORF">vB_SscM-1_079</name>
</gene>
<evidence type="ECO:0000313" key="2">
    <source>
        <dbReference type="Proteomes" id="UP000224459"/>
    </source>
</evidence>
<name>A0A1X9I9M4_9CAUD</name>
<protein>
    <submittedName>
        <fullName evidence="1">Uncharacterized protein</fullName>
    </submittedName>
</protein>
<dbReference type="EMBL" id="KX171212">
    <property type="protein sequence ID" value="ANT44743.1"/>
    <property type="molecule type" value="Genomic_DNA"/>
</dbReference>